<dbReference type="InterPro" id="IPR034660">
    <property type="entry name" value="DinB/YfiT-like"/>
</dbReference>
<comment type="caution">
    <text evidence="3">The sequence shown here is derived from an EMBL/GenBank/DDBJ whole genome shotgun (WGS) entry which is preliminary data.</text>
</comment>
<gene>
    <name evidence="3" type="ORF">GCM10008088_10890</name>
</gene>
<organism evidence="3 4">
    <name type="scientific">Mesonia mobilis</name>
    <dbReference type="NCBI Taxonomy" id="369791"/>
    <lineage>
        <taxon>Bacteria</taxon>
        <taxon>Pseudomonadati</taxon>
        <taxon>Bacteroidota</taxon>
        <taxon>Flavobacteriia</taxon>
        <taxon>Flavobacteriales</taxon>
        <taxon>Flavobacteriaceae</taxon>
        <taxon>Mesonia</taxon>
    </lineage>
</organism>
<proteinExistence type="inferred from homology"/>
<dbReference type="InterPro" id="IPR007837">
    <property type="entry name" value="DinB"/>
</dbReference>
<dbReference type="Proteomes" id="UP000615593">
    <property type="component" value="Unassembled WGS sequence"/>
</dbReference>
<dbReference type="EMBL" id="BMWY01000002">
    <property type="protein sequence ID" value="GGZ50909.1"/>
    <property type="molecule type" value="Genomic_DNA"/>
</dbReference>
<dbReference type="PANTHER" id="PTHR37302">
    <property type="entry name" value="SLR1116 PROTEIN"/>
    <property type="match status" value="1"/>
</dbReference>
<dbReference type="RefSeq" id="WP_027883737.1">
    <property type="nucleotide sequence ID" value="NZ_BMWY01000002.1"/>
</dbReference>
<protein>
    <recommendedName>
        <fullName evidence="5">Damage-inducible protein DinB</fullName>
    </recommendedName>
</protein>
<keyword evidence="4" id="KW-1185">Reference proteome</keyword>
<evidence type="ECO:0000313" key="3">
    <source>
        <dbReference type="EMBL" id="GGZ50909.1"/>
    </source>
</evidence>
<keyword evidence="2" id="KW-0479">Metal-binding</keyword>
<dbReference type="SUPFAM" id="SSF109854">
    <property type="entry name" value="DinB/YfiT-like putative metalloenzymes"/>
    <property type="match status" value="1"/>
</dbReference>
<accession>A0ABQ3BMF2</accession>
<comment type="similarity">
    <text evidence="1">Belongs to the DinB family.</text>
</comment>
<dbReference type="Gene3D" id="1.20.120.450">
    <property type="entry name" value="dinb family like domain"/>
    <property type="match status" value="1"/>
</dbReference>
<evidence type="ECO:0000256" key="1">
    <source>
        <dbReference type="ARBA" id="ARBA00008635"/>
    </source>
</evidence>
<evidence type="ECO:0000256" key="2">
    <source>
        <dbReference type="ARBA" id="ARBA00022723"/>
    </source>
</evidence>
<sequence>MKVFLNDIFEYHHFYNQKLIAEFGTHQEKIPQSTFNLFCHCLNAHQIWNARILAEEKLEVHQLHHLKDLPQLIEATHAKTLQIINEFDLAQLITYQNSKGKDFSNSVRDILFHIANHYTHHKGQIIADFRRNKIEPLVTDYIFYKRND</sequence>
<evidence type="ECO:0000313" key="4">
    <source>
        <dbReference type="Proteomes" id="UP000615593"/>
    </source>
</evidence>
<dbReference type="GeneID" id="94368755"/>
<dbReference type="PANTHER" id="PTHR37302:SF3">
    <property type="entry name" value="DAMAGE-INDUCIBLE PROTEIN DINB"/>
    <property type="match status" value="1"/>
</dbReference>
<dbReference type="Pfam" id="PF05163">
    <property type="entry name" value="DinB"/>
    <property type="match status" value="1"/>
</dbReference>
<evidence type="ECO:0008006" key="5">
    <source>
        <dbReference type="Google" id="ProtNLM"/>
    </source>
</evidence>
<reference evidence="4" key="1">
    <citation type="journal article" date="2019" name="Int. J. Syst. Evol. Microbiol.">
        <title>The Global Catalogue of Microorganisms (GCM) 10K type strain sequencing project: providing services to taxonomists for standard genome sequencing and annotation.</title>
        <authorList>
            <consortium name="The Broad Institute Genomics Platform"/>
            <consortium name="The Broad Institute Genome Sequencing Center for Infectious Disease"/>
            <person name="Wu L."/>
            <person name="Ma J."/>
        </authorList>
    </citation>
    <scope>NUCLEOTIDE SEQUENCE [LARGE SCALE GENOMIC DNA]</scope>
    <source>
        <strain evidence="4">KCTC 12708</strain>
    </source>
</reference>
<name>A0ABQ3BMF2_9FLAO</name>